<evidence type="ECO:0000313" key="12">
    <source>
        <dbReference type="Proteomes" id="UP000695022"/>
    </source>
</evidence>
<accession>A0ABM1EZJ9</accession>
<dbReference type="Gene3D" id="1.20.58.70">
    <property type="match status" value="1"/>
</dbReference>
<evidence type="ECO:0000256" key="7">
    <source>
        <dbReference type="ARBA" id="ARBA00023034"/>
    </source>
</evidence>
<proteinExistence type="inferred from homology"/>
<dbReference type="InterPro" id="IPR006012">
    <property type="entry name" value="Syntaxin/epimorphin_CS"/>
</dbReference>
<keyword evidence="9 10" id="KW-0472">Membrane</keyword>
<dbReference type="Pfam" id="PF05739">
    <property type="entry name" value="SNARE"/>
    <property type="match status" value="1"/>
</dbReference>
<keyword evidence="12" id="KW-1185">Reference proteome</keyword>
<keyword evidence="8" id="KW-0175">Coiled coil</keyword>
<dbReference type="PANTHER" id="PTHR19957:SF83">
    <property type="entry name" value="SYNTAXIN-16"/>
    <property type="match status" value="1"/>
</dbReference>
<dbReference type="GeneID" id="106817468"/>
<dbReference type="InterPro" id="IPR045242">
    <property type="entry name" value="Syntaxin"/>
</dbReference>
<evidence type="ECO:0000256" key="8">
    <source>
        <dbReference type="ARBA" id="ARBA00023054"/>
    </source>
</evidence>
<keyword evidence="5" id="KW-0653">Protein transport</keyword>
<evidence type="ECO:0000313" key="13">
    <source>
        <dbReference type="RefSeq" id="XP_014677620.1"/>
    </source>
</evidence>
<dbReference type="PROSITE" id="PS00914">
    <property type="entry name" value="SYNTAXIN"/>
    <property type="match status" value="1"/>
</dbReference>
<gene>
    <name evidence="13" type="primary">LOC106817468</name>
</gene>
<evidence type="ECO:0000256" key="10">
    <source>
        <dbReference type="SAM" id="Phobius"/>
    </source>
</evidence>
<dbReference type="CDD" id="cd15845">
    <property type="entry name" value="SNARE_syntaxin16"/>
    <property type="match status" value="1"/>
</dbReference>
<sequence length="340" mass="39051">MATRSLTEVFILMRNNAVQSRHIFSEQVSKQRQKSKSKSRKGVCVINDIIKAHSHDSLTSLADDRVALVSKDPEAGLTNSRINKLPPEWVDGVEEIQYEISRIQQKIKEVSTLHDKHLNRPTMDDSIDEEHAIEIMTQDITQMFTRCHRLVQQIGARSRSATSQEQRVTRNVMSSLASQLQSLSGNFRQSQSAYLKRLTGREERYFEHFDISLPQSSSMMLEDEELQERYDRGFTSQQMKFAEDNSVLVSQREQEIALVVKSIAEVNEIFKDLAQIVADQGTVLDRIDYNIEHASESVKEGLQQLQKADKYQKKNRKMMCILLLAVAVIVLLIILIWKKS</sequence>
<dbReference type="InterPro" id="IPR010989">
    <property type="entry name" value="SNARE"/>
</dbReference>
<dbReference type="RefSeq" id="XP_014677620.1">
    <property type="nucleotide sequence ID" value="XM_014822134.1"/>
</dbReference>
<dbReference type="PROSITE" id="PS50192">
    <property type="entry name" value="T_SNARE"/>
    <property type="match status" value="1"/>
</dbReference>
<keyword evidence="4 10" id="KW-0812">Transmembrane</keyword>
<protein>
    <submittedName>
        <fullName evidence="13">Syntaxin-16-like isoform X1</fullName>
    </submittedName>
</protein>
<evidence type="ECO:0000256" key="1">
    <source>
        <dbReference type="ARBA" id="ARBA00004409"/>
    </source>
</evidence>
<dbReference type="Proteomes" id="UP000695022">
    <property type="component" value="Unplaced"/>
</dbReference>
<dbReference type="PANTHER" id="PTHR19957">
    <property type="entry name" value="SYNTAXIN"/>
    <property type="match status" value="1"/>
</dbReference>
<dbReference type="SUPFAM" id="SSF47661">
    <property type="entry name" value="t-snare proteins"/>
    <property type="match status" value="1"/>
</dbReference>
<comment type="similarity">
    <text evidence="2">Belongs to the syntaxin family.</text>
</comment>
<evidence type="ECO:0000256" key="6">
    <source>
        <dbReference type="ARBA" id="ARBA00022989"/>
    </source>
</evidence>
<evidence type="ECO:0000259" key="11">
    <source>
        <dbReference type="PROSITE" id="PS50192"/>
    </source>
</evidence>
<dbReference type="InterPro" id="IPR000727">
    <property type="entry name" value="T_SNARE_dom"/>
</dbReference>
<name>A0ABM1EZJ9_PRICU</name>
<evidence type="ECO:0000256" key="9">
    <source>
        <dbReference type="ARBA" id="ARBA00023136"/>
    </source>
</evidence>
<comment type="subcellular location">
    <subcellularLocation>
        <location evidence="1">Golgi apparatus membrane</location>
        <topology evidence="1">Single-pass type IV membrane protein</topology>
    </subcellularLocation>
</comment>
<dbReference type="SMART" id="SM00397">
    <property type="entry name" value="t_SNARE"/>
    <property type="match status" value="1"/>
</dbReference>
<evidence type="ECO:0000256" key="5">
    <source>
        <dbReference type="ARBA" id="ARBA00022927"/>
    </source>
</evidence>
<evidence type="ECO:0000256" key="4">
    <source>
        <dbReference type="ARBA" id="ARBA00022692"/>
    </source>
</evidence>
<keyword evidence="3" id="KW-0813">Transport</keyword>
<organism evidence="12 13">
    <name type="scientific">Priapulus caudatus</name>
    <name type="common">Priapulid worm</name>
    <dbReference type="NCBI Taxonomy" id="37621"/>
    <lineage>
        <taxon>Eukaryota</taxon>
        <taxon>Metazoa</taxon>
        <taxon>Ecdysozoa</taxon>
        <taxon>Scalidophora</taxon>
        <taxon>Priapulida</taxon>
        <taxon>Priapulimorpha</taxon>
        <taxon>Priapulimorphida</taxon>
        <taxon>Priapulidae</taxon>
        <taxon>Priapulus</taxon>
    </lineage>
</organism>
<evidence type="ECO:0000256" key="3">
    <source>
        <dbReference type="ARBA" id="ARBA00022448"/>
    </source>
</evidence>
<evidence type="ECO:0000256" key="2">
    <source>
        <dbReference type="ARBA" id="ARBA00009063"/>
    </source>
</evidence>
<feature type="transmembrane region" description="Helical" evidence="10">
    <location>
        <begin position="319"/>
        <end position="337"/>
    </location>
</feature>
<feature type="domain" description="T-SNARE coiled-coil homology" evidence="11">
    <location>
        <begin position="246"/>
        <end position="308"/>
    </location>
</feature>
<reference evidence="13" key="1">
    <citation type="submission" date="2025-08" db="UniProtKB">
        <authorList>
            <consortium name="RefSeq"/>
        </authorList>
    </citation>
    <scope>IDENTIFICATION</scope>
</reference>
<keyword evidence="7" id="KW-0333">Golgi apparatus</keyword>
<keyword evidence="6 10" id="KW-1133">Transmembrane helix</keyword>